<reference evidence="2" key="1">
    <citation type="journal article" date="2019" name="Int. J. Syst. Evol. Microbiol.">
        <title>The Global Catalogue of Microorganisms (GCM) 10K type strain sequencing project: providing services to taxonomists for standard genome sequencing and annotation.</title>
        <authorList>
            <consortium name="The Broad Institute Genomics Platform"/>
            <consortium name="The Broad Institute Genome Sequencing Center for Infectious Disease"/>
            <person name="Wu L."/>
            <person name="Ma J."/>
        </authorList>
    </citation>
    <scope>NUCLEOTIDE SEQUENCE [LARGE SCALE GENOMIC DNA]</scope>
    <source>
        <strain evidence="2">CCM 9110</strain>
    </source>
</reference>
<dbReference type="Proteomes" id="UP001597199">
    <property type="component" value="Unassembled WGS sequence"/>
</dbReference>
<sequence length="485" mass="54313">MSVQLIAAKWRAFFEQTWHPQLADLAKCEKELRQQGTGKRLTSFTPSLRLAFFSVPELMDLIDDLTANDVEWFERLIVTKLNYLQYWPKRTVTAGEREWLIVALNAAAGLFAPLPPGKTGTILRVAVTASSAGDEDTRVVNSLVLDAEHGQFEQRNLEGDGSYQIDGEKLSTGSAKILFSQISRLFATWTPQPVRAGRLAGQNNWLVEMTYDDGHVRAVQGQVFEQVEAPLVSLSNQIRKVLASPNLTWFDSPTDEPIVAINLALNTQKPDYLGRFLAYSEKITLDYLNERAAFTQWEAYGEVAHAEADFIPGKDTMSPSPLAWWNLPAERPAFSGDQPSPISLSITTPNRVVQRWLIPDNPPVGWWQFAQSLKSLFGDHILTSNNLLPLWFGVEIDDDKTSDEIDAEGRILVVSVVFRPGGKRYDYSADSFHPKIGSRVLVPVGQDDEEKWVTVVDLQRKTPAEISRDFPRLKSILDVEGGSND</sequence>
<comment type="caution">
    <text evidence="1">The sequence shown here is derived from an EMBL/GenBank/DDBJ whole genome shotgun (WGS) entry which is preliminary data.</text>
</comment>
<evidence type="ECO:0000313" key="1">
    <source>
        <dbReference type="EMBL" id="MFD1398327.1"/>
    </source>
</evidence>
<organism evidence="1 2">
    <name type="scientific">Lacticaseibacillus suilingensis</name>
    <dbReference type="NCBI Taxonomy" id="2799577"/>
    <lineage>
        <taxon>Bacteria</taxon>
        <taxon>Bacillati</taxon>
        <taxon>Bacillota</taxon>
        <taxon>Bacilli</taxon>
        <taxon>Lactobacillales</taxon>
        <taxon>Lactobacillaceae</taxon>
        <taxon>Lacticaseibacillus</taxon>
    </lineage>
</organism>
<gene>
    <name evidence="1" type="ORF">ACFQ41_03280</name>
</gene>
<keyword evidence="2" id="KW-1185">Reference proteome</keyword>
<dbReference type="RefSeq" id="WP_204117813.1">
    <property type="nucleotide sequence ID" value="NZ_BOLV01000001.1"/>
</dbReference>
<name>A0ABW4BCU9_9LACO</name>
<accession>A0ABW4BCU9</accession>
<dbReference type="EMBL" id="JBHTOA010000016">
    <property type="protein sequence ID" value="MFD1398327.1"/>
    <property type="molecule type" value="Genomic_DNA"/>
</dbReference>
<protein>
    <submittedName>
        <fullName evidence="1">Uncharacterized protein</fullName>
    </submittedName>
</protein>
<evidence type="ECO:0000313" key="2">
    <source>
        <dbReference type="Proteomes" id="UP001597199"/>
    </source>
</evidence>
<proteinExistence type="predicted"/>